<organism evidence="1 2">
    <name type="scientific">Anaeromyces robustus</name>
    <dbReference type="NCBI Taxonomy" id="1754192"/>
    <lineage>
        <taxon>Eukaryota</taxon>
        <taxon>Fungi</taxon>
        <taxon>Fungi incertae sedis</taxon>
        <taxon>Chytridiomycota</taxon>
        <taxon>Chytridiomycota incertae sedis</taxon>
        <taxon>Neocallimastigomycetes</taxon>
        <taxon>Neocallimastigales</taxon>
        <taxon>Neocallimastigaceae</taxon>
        <taxon>Anaeromyces</taxon>
    </lineage>
</organism>
<dbReference type="Proteomes" id="UP000193944">
    <property type="component" value="Unassembled WGS sequence"/>
</dbReference>
<protein>
    <submittedName>
        <fullName evidence="1">Uncharacterized protein</fullName>
    </submittedName>
</protein>
<name>A0A1Y1WZ74_9FUNG</name>
<proteinExistence type="predicted"/>
<dbReference type="EMBL" id="MCFG01000208">
    <property type="protein sequence ID" value="ORX78486.1"/>
    <property type="molecule type" value="Genomic_DNA"/>
</dbReference>
<evidence type="ECO:0000313" key="2">
    <source>
        <dbReference type="Proteomes" id="UP000193944"/>
    </source>
</evidence>
<evidence type="ECO:0000313" key="1">
    <source>
        <dbReference type="EMBL" id="ORX78486.1"/>
    </source>
</evidence>
<keyword evidence="2" id="KW-1185">Reference proteome</keyword>
<gene>
    <name evidence="1" type="ORF">BCR32DRAFT_282233</name>
</gene>
<reference evidence="1 2" key="2">
    <citation type="submission" date="2016-08" db="EMBL/GenBank/DDBJ databases">
        <title>Pervasive Adenine N6-methylation of Active Genes in Fungi.</title>
        <authorList>
            <consortium name="DOE Joint Genome Institute"/>
            <person name="Mondo S.J."/>
            <person name="Dannebaum R.O."/>
            <person name="Kuo R.C."/>
            <person name="Labutti K."/>
            <person name="Haridas S."/>
            <person name="Kuo A."/>
            <person name="Salamov A."/>
            <person name="Ahrendt S.R."/>
            <person name="Lipzen A."/>
            <person name="Sullivan W."/>
            <person name="Andreopoulos W.B."/>
            <person name="Clum A."/>
            <person name="Lindquist E."/>
            <person name="Daum C."/>
            <person name="Ramamoorthy G.K."/>
            <person name="Gryganskyi A."/>
            <person name="Culley D."/>
            <person name="Magnuson J.K."/>
            <person name="James T.Y."/>
            <person name="O'Malley M.A."/>
            <person name="Stajich J.E."/>
            <person name="Spatafora J.W."/>
            <person name="Visel A."/>
            <person name="Grigoriev I.V."/>
        </authorList>
    </citation>
    <scope>NUCLEOTIDE SEQUENCE [LARGE SCALE GENOMIC DNA]</scope>
    <source>
        <strain evidence="1 2">S4</strain>
    </source>
</reference>
<reference evidence="1 2" key="1">
    <citation type="submission" date="2016-08" db="EMBL/GenBank/DDBJ databases">
        <title>A Parts List for Fungal Cellulosomes Revealed by Comparative Genomics.</title>
        <authorList>
            <consortium name="DOE Joint Genome Institute"/>
            <person name="Haitjema C.H."/>
            <person name="Gilmore S.P."/>
            <person name="Henske J.K."/>
            <person name="Solomon K.V."/>
            <person name="De Groot R."/>
            <person name="Kuo A."/>
            <person name="Mondo S.J."/>
            <person name="Salamov A.A."/>
            <person name="Labutti K."/>
            <person name="Zhao Z."/>
            <person name="Chiniquy J."/>
            <person name="Barry K."/>
            <person name="Brewer H.M."/>
            <person name="Purvine S.O."/>
            <person name="Wright A.T."/>
            <person name="Boxma B."/>
            <person name="Van Alen T."/>
            <person name="Hackstein J.H."/>
            <person name="Baker S.E."/>
            <person name="Grigoriev I.V."/>
            <person name="O'Malley M.A."/>
        </authorList>
    </citation>
    <scope>NUCLEOTIDE SEQUENCE [LARGE SCALE GENOMIC DNA]</scope>
    <source>
        <strain evidence="1 2">S4</strain>
    </source>
</reference>
<comment type="caution">
    <text evidence="1">The sequence shown here is derived from an EMBL/GenBank/DDBJ whole genome shotgun (WGS) entry which is preliminary data.</text>
</comment>
<dbReference type="AlphaFoldDB" id="A0A1Y1WZ74"/>
<sequence>MYLFTDASQKYTGNHTYVILLDIESDLGSLIDQQILIGNEQEIKNCKLKKNGIFIFTKTDDKDCKITPYYYNKNTKVEFYHDNCHEAVYNCGSGDKEMISTDNRLVFITLEKYEKASEELQNFKLDLVKRKESYEYSGVTIKKFFLETLKYFSNGNEHIVKYLDEHEIKKMVI</sequence>
<accession>A0A1Y1WZ74</accession>